<accession>A0A1H4YYL7</accession>
<keyword evidence="4" id="KW-1185">Reference proteome</keyword>
<dbReference type="Pfam" id="PF00550">
    <property type="entry name" value="PP-binding"/>
    <property type="match status" value="1"/>
</dbReference>
<evidence type="ECO:0000256" key="1">
    <source>
        <dbReference type="SAM" id="MobiDB-lite"/>
    </source>
</evidence>
<dbReference type="Proteomes" id="UP000198609">
    <property type="component" value="Unassembled WGS sequence"/>
</dbReference>
<reference evidence="4" key="1">
    <citation type="submission" date="2016-10" db="EMBL/GenBank/DDBJ databases">
        <authorList>
            <person name="Varghese N."/>
            <person name="Submissions S."/>
        </authorList>
    </citation>
    <scope>NUCLEOTIDE SEQUENCE [LARGE SCALE GENOMIC DNA]</scope>
    <source>
        <strain evidence="4">DSM 40318</strain>
    </source>
</reference>
<evidence type="ECO:0000313" key="3">
    <source>
        <dbReference type="EMBL" id="SED22807.1"/>
    </source>
</evidence>
<evidence type="ECO:0000259" key="2">
    <source>
        <dbReference type="PROSITE" id="PS50075"/>
    </source>
</evidence>
<dbReference type="Gene3D" id="1.10.1200.10">
    <property type="entry name" value="ACP-like"/>
    <property type="match status" value="1"/>
</dbReference>
<dbReference type="InterPro" id="IPR036736">
    <property type="entry name" value="ACP-like_sf"/>
</dbReference>
<gene>
    <name evidence="3" type="ORF">SAMN04490356_7524</name>
</gene>
<dbReference type="EMBL" id="FNST01000002">
    <property type="protein sequence ID" value="SED22807.1"/>
    <property type="molecule type" value="Genomic_DNA"/>
</dbReference>
<organism evidence="3 4">
    <name type="scientific">Streptomyces melanosporofaciens</name>
    <dbReference type="NCBI Taxonomy" id="67327"/>
    <lineage>
        <taxon>Bacteria</taxon>
        <taxon>Bacillati</taxon>
        <taxon>Actinomycetota</taxon>
        <taxon>Actinomycetes</taxon>
        <taxon>Kitasatosporales</taxon>
        <taxon>Streptomycetaceae</taxon>
        <taxon>Streptomyces</taxon>
        <taxon>Streptomyces violaceusniger group</taxon>
    </lineage>
</organism>
<dbReference type="AlphaFoldDB" id="A0A1H4YYL7"/>
<name>A0A1H4YYL7_STRMJ</name>
<feature type="region of interest" description="Disordered" evidence="1">
    <location>
        <begin position="90"/>
        <end position="109"/>
    </location>
</feature>
<sequence length="136" mass="14546">MDSLIAVDLRNRLNRETGLALSPTVVFDHPTPNRLAALIAQKMAPAEPEPVDEAALRRALATVPVARLRAAGLLDALLTLVVEPSAQVEPPAFIDQPGGPEEPDSVDVLDDLGELDGLDELDADDLVRLARRSLES</sequence>
<evidence type="ECO:0000313" key="4">
    <source>
        <dbReference type="Proteomes" id="UP000198609"/>
    </source>
</evidence>
<protein>
    <submittedName>
        <fullName evidence="3">Phosphopantetheine attachment site</fullName>
    </submittedName>
</protein>
<dbReference type="SUPFAM" id="SSF47336">
    <property type="entry name" value="ACP-like"/>
    <property type="match status" value="1"/>
</dbReference>
<feature type="domain" description="Carrier" evidence="2">
    <location>
        <begin position="1"/>
        <end position="43"/>
    </location>
</feature>
<dbReference type="InterPro" id="IPR009081">
    <property type="entry name" value="PP-bd_ACP"/>
</dbReference>
<dbReference type="PROSITE" id="PS50075">
    <property type="entry name" value="CARRIER"/>
    <property type="match status" value="1"/>
</dbReference>
<proteinExistence type="predicted"/>